<comment type="caution">
    <text evidence="2">The sequence shown here is derived from an EMBL/GenBank/DDBJ whole genome shotgun (WGS) entry which is preliminary data.</text>
</comment>
<accession>A0AA37X8Y9</accession>
<dbReference type="EMBL" id="BSUL01000001">
    <property type="protein sequence ID" value="GMA28004.1"/>
    <property type="molecule type" value="Genomic_DNA"/>
</dbReference>
<organism evidence="2 3">
    <name type="scientific">Arenivirga flava</name>
    <dbReference type="NCBI Taxonomy" id="1930060"/>
    <lineage>
        <taxon>Bacteria</taxon>
        <taxon>Bacillati</taxon>
        <taxon>Actinomycetota</taxon>
        <taxon>Actinomycetes</taxon>
        <taxon>Micrococcales</taxon>
        <taxon>Microbacteriaceae</taxon>
        <taxon>Arenivirga</taxon>
    </lineage>
</organism>
<feature type="transmembrane region" description="Helical" evidence="1">
    <location>
        <begin position="478"/>
        <end position="500"/>
    </location>
</feature>
<feature type="transmembrane region" description="Helical" evidence="1">
    <location>
        <begin position="213"/>
        <end position="232"/>
    </location>
</feature>
<dbReference type="AlphaFoldDB" id="A0AA37X8Y9"/>
<name>A0AA37X8Y9_9MICO</name>
<feature type="transmembrane region" description="Helical" evidence="1">
    <location>
        <begin position="286"/>
        <end position="305"/>
    </location>
</feature>
<gene>
    <name evidence="2" type="ORF">GCM10025874_12570</name>
</gene>
<keyword evidence="3" id="KW-1185">Reference proteome</keyword>
<feature type="transmembrane region" description="Helical" evidence="1">
    <location>
        <begin position="182"/>
        <end position="201"/>
    </location>
</feature>
<feature type="transmembrane region" description="Helical" evidence="1">
    <location>
        <begin position="446"/>
        <end position="466"/>
    </location>
</feature>
<evidence type="ECO:0000313" key="3">
    <source>
        <dbReference type="Proteomes" id="UP001157160"/>
    </source>
</evidence>
<dbReference type="Pfam" id="PF20176">
    <property type="entry name" value="DUF6541"/>
    <property type="match status" value="1"/>
</dbReference>
<reference evidence="2 3" key="1">
    <citation type="journal article" date="2014" name="Int. J. Syst. Evol. Microbiol.">
        <title>Complete genome sequence of Corynebacterium casei LMG S-19264T (=DSM 44701T), isolated from a smear-ripened cheese.</title>
        <authorList>
            <consortium name="US DOE Joint Genome Institute (JGI-PGF)"/>
            <person name="Walter F."/>
            <person name="Albersmeier A."/>
            <person name="Kalinowski J."/>
            <person name="Ruckert C."/>
        </authorList>
    </citation>
    <scope>NUCLEOTIDE SEQUENCE [LARGE SCALE GENOMIC DNA]</scope>
    <source>
        <strain evidence="2 3">NBRC 112289</strain>
    </source>
</reference>
<keyword evidence="1" id="KW-0812">Transmembrane</keyword>
<keyword evidence="1" id="KW-0472">Membrane</keyword>
<protein>
    <submittedName>
        <fullName evidence="2">Uncharacterized protein</fullName>
    </submittedName>
</protein>
<feature type="transmembrane region" description="Helical" evidence="1">
    <location>
        <begin position="89"/>
        <end position="108"/>
    </location>
</feature>
<feature type="transmembrane region" description="Helical" evidence="1">
    <location>
        <begin position="384"/>
        <end position="402"/>
    </location>
</feature>
<dbReference type="Proteomes" id="UP001157160">
    <property type="component" value="Unassembled WGS sequence"/>
</dbReference>
<evidence type="ECO:0000256" key="1">
    <source>
        <dbReference type="SAM" id="Phobius"/>
    </source>
</evidence>
<feature type="transmembrane region" description="Helical" evidence="1">
    <location>
        <begin position="409"/>
        <end position="426"/>
    </location>
</feature>
<feature type="transmembrane region" description="Helical" evidence="1">
    <location>
        <begin position="317"/>
        <end position="338"/>
    </location>
</feature>
<sequence length="537" mass="54405">MLTALLIAAAVLLLPGLALGWVLRLGAVRMAALAGPFAVLLLGGAGVVLAWAGVAFAAPQVLLVLAAPVLLAIAVSTRRGLPRLPLRRGWPVVAAGIVAAVAIAWFGLSATAPWGAANQSYDGVFHANVVSSILATGDASSFDLYSIARIGGDGVEFYPGGWHALVATVAMLSGASVPVAEAAVWVGVGALVWVPGVVALADALFGRGPQPRVLLSATALAAAAFPLFPGLLLAWGTIFPTGLAMALLPAGLALLVRAVERGGLREVLLPGALWLGAAGLAHPRSLLSLVAVAAPLAIVVLARLIRFGWQRRRRLTIAAIAASAALLIGGLGAVYLYLVRSYGLAERSLADRLNGGPATATDDLPTALLQSLTMSPALPTGQPAPHAWLLALLCAAALALLLLRGPHRWVAASVLLVIGLYTAAAGSNDDWAKVLTGAWYKDRYRLITLLPMLLAPVLGFAAARIAHGLRDRPKAKRMSAAAAGAVALAIAAVTAGPVAVRDAAAASYAVPASGGLIDADDAAVMAEMPGIVPAGSA</sequence>
<feature type="transmembrane region" description="Helical" evidence="1">
    <location>
        <begin position="44"/>
        <end position="77"/>
    </location>
</feature>
<dbReference type="InterPro" id="IPR046671">
    <property type="entry name" value="DUF6541"/>
</dbReference>
<evidence type="ECO:0000313" key="2">
    <source>
        <dbReference type="EMBL" id="GMA28004.1"/>
    </source>
</evidence>
<proteinExistence type="predicted"/>
<keyword evidence="1" id="KW-1133">Transmembrane helix</keyword>